<keyword evidence="4" id="KW-1185">Reference proteome</keyword>
<keyword evidence="2" id="KW-0812">Transmembrane</keyword>
<dbReference type="Proteomes" id="UP000654370">
    <property type="component" value="Unassembled WGS sequence"/>
</dbReference>
<keyword evidence="2" id="KW-0472">Membrane</keyword>
<dbReference type="AlphaFoldDB" id="A0A8H7Q568"/>
<evidence type="ECO:0000313" key="4">
    <source>
        <dbReference type="Proteomes" id="UP000654370"/>
    </source>
</evidence>
<sequence length="173" mass="18324">MSYLPKDIFAVAAAGYLTVLAVPQLAFPEMALGTWGPQARSETQSAAEEMLARTVGLCQLTLALILVVGTGTLPITADGRRPATSKPVLFISATYFAIQAFLAMLTAKNPPLGGAGHQFKASSIINGAIALFGYGSLLFNADKHNLNENSDHSKPRVGNYPFKNVESEKAKAN</sequence>
<organism evidence="3 4">
    <name type="scientific">Mortierella isabellina</name>
    <name type="common">Filamentous fungus</name>
    <name type="synonym">Umbelopsis isabellina</name>
    <dbReference type="NCBI Taxonomy" id="91625"/>
    <lineage>
        <taxon>Eukaryota</taxon>
        <taxon>Fungi</taxon>
        <taxon>Fungi incertae sedis</taxon>
        <taxon>Mucoromycota</taxon>
        <taxon>Mucoromycotina</taxon>
        <taxon>Umbelopsidomycetes</taxon>
        <taxon>Umbelopsidales</taxon>
        <taxon>Umbelopsidaceae</taxon>
        <taxon>Umbelopsis</taxon>
    </lineage>
</organism>
<feature type="transmembrane region" description="Helical" evidence="2">
    <location>
        <begin position="52"/>
        <end position="76"/>
    </location>
</feature>
<proteinExistence type="predicted"/>
<feature type="region of interest" description="Disordered" evidence="1">
    <location>
        <begin position="148"/>
        <end position="173"/>
    </location>
</feature>
<evidence type="ECO:0000313" key="3">
    <source>
        <dbReference type="EMBL" id="KAG2186093.1"/>
    </source>
</evidence>
<dbReference type="EMBL" id="JAEPQZ010000001">
    <property type="protein sequence ID" value="KAG2186093.1"/>
    <property type="molecule type" value="Genomic_DNA"/>
</dbReference>
<dbReference type="PANTHER" id="PTHR39605">
    <property type="entry name" value="MAJOR FACILITATOR SUPERFAMILY (MFS) PROFILE DOMAIN-CONTAINING PROTEIN"/>
    <property type="match status" value="1"/>
</dbReference>
<protein>
    <submittedName>
        <fullName evidence="3">Uncharacterized protein</fullName>
    </submittedName>
</protein>
<evidence type="ECO:0000256" key="1">
    <source>
        <dbReference type="SAM" id="MobiDB-lite"/>
    </source>
</evidence>
<comment type="caution">
    <text evidence="3">The sequence shown here is derived from an EMBL/GenBank/DDBJ whole genome shotgun (WGS) entry which is preliminary data.</text>
</comment>
<dbReference type="OrthoDB" id="2550114at2759"/>
<feature type="transmembrane region" description="Helical" evidence="2">
    <location>
        <begin position="119"/>
        <end position="139"/>
    </location>
</feature>
<name>A0A8H7Q568_MORIS</name>
<keyword evidence="2" id="KW-1133">Transmembrane helix</keyword>
<gene>
    <name evidence="3" type="ORF">INT43_002531</name>
</gene>
<reference evidence="3" key="1">
    <citation type="submission" date="2020-12" db="EMBL/GenBank/DDBJ databases">
        <title>Metabolic potential, ecology and presence of endohyphal bacteria is reflected in genomic diversity of Mucoromycotina.</title>
        <authorList>
            <person name="Muszewska A."/>
            <person name="Okrasinska A."/>
            <person name="Steczkiewicz K."/>
            <person name="Drgas O."/>
            <person name="Orlowska M."/>
            <person name="Perlinska-Lenart U."/>
            <person name="Aleksandrzak-Piekarczyk T."/>
            <person name="Szatraj K."/>
            <person name="Zielenkiewicz U."/>
            <person name="Pilsyk S."/>
            <person name="Malc E."/>
            <person name="Mieczkowski P."/>
            <person name="Kruszewska J.S."/>
            <person name="Biernat P."/>
            <person name="Pawlowska J."/>
        </authorList>
    </citation>
    <scope>NUCLEOTIDE SEQUENCE</scope>
    <source>
        <strain evidence="3">WA0000067209</strain>
    </source>
</reference>
<feature type="transmembrane region" description="Helical" evidence="2">
    <location>
        <begin position="88"/>
        <end position="107"/>
    </location>
</feature>
<evidence type="ECO:0000256" key="2">
    <source>
        <dbReference type="SAM" id="Phobius"/>
    </source>
</evidence>
<dbReference type="PANTHER" id="PTHR39605:SF1">
    <property type="entry name" value="MAJOR FACILITATOR SUPERFAMILY (MFS) PROFILE DOMAIN-CONTAINING PROTEIN"/>
    <property type="match status" value="1"/>
</dbReference>
<accession>A0A8H7Q568</accession>